<dbReference type="EMBL" id="MNCJ02000332">
    <property type="protein sequence ID" value="KAF5756298.1"/>
    <property type="molecule type" value="Genomic_DNA"/>
</dbReference>
<organism evidence="2 3">
    <name type="scientific">Helianthus annuus</name>
    <name type="common">Common sunflower</name>
    <dbReference type="NCBI Taxonomy" id="4232"/>
    <lineage>
        <taxon>Eukaryota</taxon>
        <taxon>Viridiplantae</taxon>
        <taxon>Streptophyta</taxon>
        <taxon>Embryophyta</taxon>
        <taxon>Tracheophyta</taxon>
        <taxon>Spermatophyta</taxon>
        <taxon>Magnoliopsida</taxon>
        <taxon>eudicotyledons</taxon>
        <taxon>Gunneridae</taxon>
        <taxon>Pentapetalae</taxon>
        <taxon>asterids</taxon>
        <taxon>campanulids</taxon>
        <taxon>Asterales</taxon>
        <taxon>Asteraceae</taxon>
        <taxon>Asteroideae</taxon>
        <taxon>Heliantheae alliance</taxon>
        <taxon>Heliantheae</taxon>
        <taxon>Helianthus</taxon>
    </lineage>
</organism>
<reference evidence="2" key="2">
    <citation type="submission" date="2017-02" db="EMBL/GenBank/DDBJ databases">
        <title>Sunflower complete genome.</title>
        <authorList>
            <person name="Langlade N."/>
            <person name="Munos S."/>
        </authorList>
    </citation>
    <scope>NUCLEOTIDE SEQUENCE [LARGE SCALE GENOMIC DNA]</scope>
    <source>
        <tissue evidence="2">Leaves</tissue>
    </source>
</reference>
<dbReference type="EMBL" id="CM007906">
    <property type="protein sequence ID" value="OTF87214.1"/>
    <property type="molecule type" value="Genomic_DNA"/>
</dbReference>
<reference evidence="1 3" key="1">
    <citation type="journal article" date="2017" name="Nature">
        <title>The sunflower genome provides insights into oil metabolism, flowering and Asterid evolution.</title>
        <authorList>
            <person name="Badouin H."/>
            <person name="Gouzy J."/>
            <person name="Grassa C.J."/>
            <person name="Murat F."/>
            <person name="Staton S.E."/>
            <person name="Cottret L."/>
            <person name="Lelandais-Briere C."/>
            <person name="Owens G.L."/>
            <person name="Carrere S."/>
            <person name="Mayjonade B."/>
            <person name="Legrand L."/>
            <person name="Gill N."/>
            <person name="Kane N.C."/>
            <person name="Bowers J.E."/>
            <person name="Hubner S."/>
            <person name="Bellec A."/>
            <person name="Berard A."/>
            <person name="Berges H."/>
            <person name="Blanchet N."/>
            <person name="Boniface M.C."/>
            <person name="Brunel D."/>
            <person name="Catrice O."/>
            <person name="Chaidir N."/>
            <person name="Claudel C."/>
            <person name="Donnadieu C."/>
            <person name="Faraut T."/>
            <person name="Fievet G."/>
            <person name="Helmstetter N."/>
            <person name="King M."/>
            <person name="Knapp S.J."/>
            <person name="Lai Z."/>
            <person name="Le Paslier M.C."/>
            <person name="Lippi Y."/>
            <person name="Lorenzon L."/>
            <person name="Mandel J.R."/>
            <person name="Marage G."/>
            <person name="Marchand G."/>
            <person name="Marquand E."/>
            <person name="Bret-Mestries E."/>
            <person name="Morien E."/>
            <person name="Nambeesan S."/>
            <person name="Nguyen T."/>
            <person name="Pegot-Espagnet P."/>
            <person name="Pouilly N."/>
            <person name="Raftis F."/>
            <person name="Sallet E."/>
            <person name="Schiex T."/>
            <person name="Thomas J."/>
            <person name="Vandecasteele C."/>
            <person name="Vares D."/>
            <person name="Vear F."/>
            <person name="Vautrin S."/>
            <person name="Crespi M."/>
            <person name="Mangin B."/>
            <person name="Burke J.M."/>
            <person name="Salse J."/>
            <person name="Munos S."/>
            <person name="Vincourt P."/>
            <person name="Rieseberg L.H."/>
            <person name="Langlade N.B."/>
        </authorList>
    </citation>
    <scope>NUCLEOTIDE SEQUENCE [LARGE SCALE GENOMIC DNA]</scope>
    <source>
        <strain evidence="3">cv. SF193</strain>
        <tissue evidence="1">Leaves</tissue>
    </source>
</reference>
<sequence>MLLCSNENLQQLRLFEVEYHHGFRPTPFSQSCRLVQAHFSFTIRKNQVSNTHGKRTRVLHHLVFRSHPRLLL</sequence>
<evidence type="ECO:0000313" key="3">
    <source>
        <dbReference type="Proteomes" id="UP000215914"/>
    </source>
</evidence>
<proteinExistence type="predicted"/>
<name>A0A251RTL9_HELAN</name>
<dbReference type="InParanoid" id="A0A251RTL9"/>
<dbReference type="Gramene" id="mRNA:HanXRQr2_Chr17g0812971">
    <property type="protein sequence ID" value="mRNA:HanXRQr2_Chr17g0812971"/>
    <property type="gene ID" value="HanXRQr2_Chr17g0812971"/>
</dbReference>
<evidence type="ECO:0000313" key="2">
    <source>
        <dbReference type="EMBL" id="OTF87214.1"/>
    </source>
</evidence>
<gene>
    <name evidence="2" type="ORF">HannXRQ_Chr17g0559301</name>
    <name evidence="1" type="ORF">HanXRQr2_Chr17g0812971</name>
</gene>
<dbReference type="Proteomes" id="UP000215914">
    <property type="component" value="Chromosome 17"/>
</dbReference>
<evidence type="ECO:0000313" key="1">
    <source>
        <dbReference type="EMBL" id="KAF5756298.1"/>
    </source>
</evidence>
<keyword evidence="3" id="KW-1185">Reference proteome</keyword>
<dbReference type="AlphaFoldDB" id="A0A251RTL9"/>
<reference evidence="1" key="3">
    <citation type="submission" date="2020-06" db="EMBL/GenBank/DDBJ databases">
        <title>Helianthus annuus Genome sequencing and assembly Release 2.</title>
        <authorList>
            <person name="Gouzy J."/>
            <person name="Langlade N."/>
            <person name="Munos S."/>
        </authorList>
    </citation>
    <scope>NUCLEOTIDE SEQUENCE</scope>
    <source>
        <tissue evidence="1">Leaves</tissue>
    </source>
</reference>
<accession>A0A251RTL9</accession>
<protein>
    <submittedName>
        <fullName evidence="2">Uncharacterized protein</fullName>
    </submittedName>
</protein>